<protein>
    <submittedName>
        <fullName evidence="1">Uncharacterized protein</fullName>
    </submittedName>
</protein>
<evidence type="ECO:0000313" key="1">
    <source>
        <dbReference type="EMBL" id="QHT08622.1"/>
    </source>
</evidence>
<proteinExistence type="predicted"/>
<sequence length="163" mass="17300">MQYTYSQSSYQPPMPKVLTGPASQGVLIKDRGDNAVINAQMGMPQKFYPSAGDSMFSRARKEYIQDSGGGTLLQGNYDSSQHIYLKKLNAIGKSSTTQSTVSFQGLAQKQDHYRNSALARVRGGGTVAPKKKGALANPYKSGGGSALSGTGNRQVFANGATKV</sequence>
<reference evidence="1" key="1">
    <citation type="journal article" date="2020" name="Nature">
        <title>Giant virus diversity and host interactions through global metagenomics.</title>
        <authorList>
            <person name="Schulz F."/>
            <person name="Roux S."/>
            <person name="Paez-Espino D."/>
            <person name="Jungbluth S."/>
            <person name="Walsh D.A."/>
            <person name="Denef V.J."/>
            <person name="McMahon K.D."/>
            <person name="Konstantinidis K.T."/>
            <person name="Eloe-Fadrosh E.A."/>
            <person name="Kyrpides N.C."/>
            <person name="Woyke T."/>
        </authorList>
    </citation>
    <scope>NUCLEOTIDE SEQUENCE</scope>
    <source>
        <strain evidence="1">GVMAG-M-3300023109-53</strain>
    </source>
</reference>
<organism evidence="1">
    <name type="scientific">viral metagenome</name>
    <dbReference type="NCBI Taxonomy" id="1070528"/>
    <lineage>
        <taxon>unclassified sequences</taxon>
        <taxon>metagenomes</taxon>
        <taxon>organismal metagenomes</taxon>
    </lineage>
</organism>
<name>A0A6C0CWT2_9ZZZZ</name>
<dbReference type="AlphaFoldDB" id="A0A6C0CWT2"/>
<accession>A0A6C0CWT2</accession>
<dbReference type="EMBL" id="MN739499">
    <property type="protein sequence ID" value="QHT08622.1"/>
    <property type="molecule type" value="Genomic_DNA"/>
</dbReference>